<evidence type="ECO:0000313" key="8">
    <source>
        <dbReference type="Proteomes" id="UP000741360"/>
    </source>
</evidence>
<dbReference type="InterPro" id="IPR003661">
    <property type="entry name" value="HisK_dim/P_dom"/>
</dbReference>
<protein>
    <recommendedName>
        <fullName evidence="2">histidine kinase</fullName>
        <ecNumber evidence="2">2.7.13.3</ecNumber>
    </recommendedName>
</protein>
<evidence type="ECO:0000256" key="2">
    <source>
        <dbReference type="ARBA" id="ARBA00012438"/>
    </source>
</evidence>
<keyword evidence="5 7" id="KW-0418">Kinase</keyword>
<sequence length="254" mass="28312">MPATAKTRKRKGDIEGLQELLALQQEQTAMLIHDIKGPLGEIMANLDLLASEDLSGDQRDYVETAQQGCNTLLQMVLNLLDIHKMEEGRLVVHRHEFDFREVVQSCMSSLHKTAAAKQVRFDLQRGAGEVPITGDRTLLERVVLNLLMNSIEYSPEDGVIVLKLSRSRSEDQVVLTVTDQGKGIPHQYQELIFHKFAQVERDGKKRPLSTGLGLTFCKMAVEAHNGRIWVQSQDHQGSTFGIEIPVGTGTSLES</sequence>
<dbReference type="CDD" id="cd00082">
    <property type="entry name" value="HisKA"/>
    <property type="match status" value="1"/>
</dbReference>
<dbReference type="EC" id="2.7.13.3" evidence="2"/>
<dbReference type="PROSITE" id="PS50109">
    <property type="entry name" value="HIS_KIN"/>
    <property type="match status" value="1"/>
</dbReference>
<evidence type="ECO:0000259" key="6">
    <source>
        <dbReference type="PROSITE" id="PS50109"/>
    </source>
</evidence>
<dbReference type="InterPro" id="IPR005467">
    <property type="entry name" value="His_kinase_dom"/>
</dbReference>
<accession>A0A932LZA3</accession>
<evidence type="ECO:0000256" key="5">
    <source>
        <dbReference type="ARBA" id="ARBA00022777"/>
    </source>
</evidence>
<dbReference type="PANTHER" id="PTHR43547:SF2">
    <property type="entry name" value="HYBRID SIGNAL TRANSDUCTION HISTIDINE KINASE C"/>
    <property type="match status" value="1"/>
</dbReference>
<evidence type="ECO:0000256" key="3">
    <source>
        <dbReference type="ARBA" id="ARBA00022553"/>
    </source>
</evidence>
<dbReference type="Proteomes" id="UP000741360">
    <property type="component" value="Unassembled WGS sequence"/>
</dbReference>
<gene>
    <name evidence="7" type="ORF">HYY65_03200</name>
</gene>
<dbReference type="PRINTS" id="PR00344">
    <property type="entry name" value="BCTRLSENSOR"/>
</dbReference>
<dbReference type="SMART" id="SM00387">
    <property type="entry name" value="HATPase_c"/>
    <property type="match status" value="1"/>
</dbReference>
<dbReference type="PANTHER" id="PTHR43547">
    <property type="entry name" value="TWO-COMPONENT HISTIDINE KINASE"/>
    <property type="match status" value="1"/>
</dbReference>
<feature type="domain" description="Histidine kinase" evidence="6">
    <location>
        <begin position="30"/>
        <end position="248"/>
    </location>
</feature>
<organism evidence="7 8">
    <name type="scientific">Tectimicrobiota bacterium</name>
    <dbReference type="NCBI Taxonomy" id="2528274"/>
    <lineage>
        <taxon>Bacteria</taxon>
        <taxon>Pseudomonadati</taxon>
        <taxon>Nitrospinota/Tectimicrobiota group</taxon>
        <taxon>Candidatus Tectimicrobiota</taxon>
    </lineage>
</organism>
<dbReference type="SUPFAM" id="SSF55874">
    <property type="entry name" value="ATPase domain of HSP90 chaperone/DNA topoisomerase II/histidine kinase"/>
    <property type="match status" value="1"/>
</dbReference>
<dbReference type="Pfam" id="PF00512">
    <property type="entry name" value="HisKA"/>
    <property type="match status" value="1"/>
</dbReference>
<keyword evidence="4" id="KW-0808">Transferase</keyword>
<dbReference type="InterPro" id="IPR036097">
    <property type="entry name" value="HisK_dim/P_sf"/>
</dbReference>
<dbReference type="EMBL" id="JACPSX010000054">
    <property type="protein sequence ID" value="MBI3014078.1"/>
    <property type="molecule type" value="Genomic_DNA"/>
</dbReference>
<dbReference type="SMART" id="SM00388">
    <property type="entry name" value="HisKA"/>
    <property type="match status" value="1"/>
</dbReference>
<evidence type="ECO:0000313" key="7">
    <source>
        <dbReference type="EMBL" id="MBI3014078.1"/>
    </source>
</evidence>
<dbReference type="FunFam" id="3.30.565.10:FF:000006">
    <property type="entry name" value="Sensor histidine kinase WalK"/>
    <property type="match status" value="1"/>
</dbReference>
<dbReference type="InterPro" id="IPR003594">
    <property type="entry name" value="HATPase_dom"/>
</dbReference>
<name>A0A932LZA3_UNCTE</name>
<dbReference type="GO" id="GO:0000155">
    <property type="term" value="F:phosphorelay sensor kinase activity"/>
    <property type="evidence" value="ECO:0007669"/>
    <property type="project" value="InterPro"/>
</dbReference>
<dbReference type="Gene3D" id="1.10.287.130">
    <property type="match status" value="1"/>
</dbReference>
<comment type="caution">
    <text evidence="7">The sequence shown here is derived from an EMBL/GenBank/DDBJ whole genome shotgun (WGS) entry which is preliminary data.</text>
</comment>
<proteinExistence type="predicted"/>
<evidence type="ECO:0000256" key="4">
    <source>
        <dbReference type="ARBA" id="ARBA00022679"/>
    </source>
</evidence>
<dbReference type="Pfam" id="PF02518">
    <property type="entry name" value="HATPase_c"/>
    <property type="match status" value="1"/>
</dbReference>
<dbReference type="InterPro" id="IPR004358">
    <property type="entry name" value="Sig_transdc_His_kin-like_C"/>
</dbReference>
<dbReference type="Gene3D" id="3.30.565.10">
    <property type="entry name" value="Histidine kinase-like ATPase, C-terminal domain"/>
    <property type="match status" value="1"/>
</dbReference>
<evidence type="ECO:0000256" key="1">
    <source>
        <dbReference type="ARBA" id="ARBA00000085"/>
    </source>
</evidence>
<reference evidence="7" key="1">
    <citation type="submission" date="2020-07" db="EMBL/GenBank/DDBJ databases">
        <title>Huge and variable diversity of episymbiotic CPR bacteria and DPANN archaea in groundwater ecosystems.</title>
        <authorList>
            <person name="He C.Y."/>
            <person name="Keren R."/>
            <person name="Whittaker M."/>
            <person name="Farag I.F."/>
            <person name="Doudna J."/>
            <person name="Cate J.H.D."/>
            <person name="Banfield J.F."/>
        </authorList>
    </citation>
    <scope>NUCLEOTIDE SEQUENCE</scope>
    <source>
        <strain evidence="7">NC_groundwater_717_Ag_S-0.2um_59_8</strain>
    </source>
</reference>
<dbReference type="SUPFAM" id="SSF47384">
    <property type="entry name" value="Homodimeric domain of signal transducing histidine kinase"/>
    <property type="match status" value="1"/>
</dbReference>
<keyword evidence="3" id="KW-0597">Phosphoprotein</keyword>
<dbReference type="InterPro" id="IPR036890">
    <property type="entry name" value="HATPase_C_sf"/>
</dbReference>
<comment type="catalytic activity">
    <reaction evidence="1">
        <text>ATP + protein L-histidine = ADP + protein N-phospho-L-histidine.</text>
        <dbReference type="EC" id="2.7.13.3"/>
    </reaction>
</comment>
<dbReference type="AlphaFoldDB" id="A0A932LZA3"/>